<reference evidence="8" key="1">
    <citation type="submission" date="2025-08" db="UniProtKB">
        <authorList>
            <consortium name="Ensembl"/>
        </authorList>
    </citation>
    <scope>IDENTIFICATION</scope>
</reference>
<accession>A0A8C4JLX6</accession>
<dbReference type="PANTHER" id="PTHR16483">
    <property type="entry name" value="GASTROKINE 1"/>
    <property type="match status" value="1"/>
</dbReference>
<dbReference type="Proteomes" id="UP000694423">
    <property type="component" value="Unplaced"/>
</dbReference>
<evidence type="ECO:0000256" key="3">
    <source>
        <dbReference type="ARBA" id="ARBA00022729"/>
    </source>
</evidence>
<organism evidence="8 9">
    <name type="scientific">Dromaius novaehollandiae</name>
    <name type="common">Emu</name>
    <dbReference type="NCBI Taxonomy" id="8790"/>
    <lineage>
        <taxon>Eukaryota</taxon>
        <taxon>Metazoa</taxon>
        <taxon>Chordata</taxon>
        <taxon>Craniata</taxon>
        <taxon>Vertebrata</taxon>
        <taxon>Euteleostomi</taxon>
        <taxon>Archelosauria</taxon>
        <taxon>Archosauria</taxon>
        <taxon>Dinosauria</taxon>
        <taxon>Saurischia</taxon>
        <taxon>Theropoda</taxon>
        <taxon>Coelurosauria</taxon>
        <taxon>Aves</taxon>
        <taxon>Palaeognathae</taxon>
        <taxon>Casuariiformes</taxon>
        <taxon>Dromaiidae</taxon>
        <taxon>Dromaius</taxon>
    </lineage>
</organism>
<dbReference type="Gene3D" id="3.30.390.150">
    <property type="match status" value="1"/>
</dbReference>
<dbReference type="OrthoDB" id="5977941at2759"/>
<evidence type="ECO:0000313" key="9">
    <source>
        <dbReference type="Proteomes" id="UP000694423"/>
    </source>
</evidence>
<evidence type="ECO:0000259" key="7">
    <source>
        <dbReference type="PROSITE" id="PS50869"/>
    </source>
</evidence>
<evidence type="ECO:0000256" key="5">
    <source>
        <dbReference type="ARBA" id="ARBA00070177"/>
    </source>
</evidence>
<dbReference type="RefSeq" id="XP_025967291.1">
    <property type="nucleotide sequence ID" value="XM_026111506.2"/>
</dbReference>
<dbReference type="Pfam" id="PF04089">
    <property type="entry name" value="BRICHOS"/>
    <property type="match status" value="1"/>
</dbReference>
<evidence type="ECO:0000313" key="8">
    <source>
        <dbReference type="Ensembl" id="ENSDNVP00000011176.1"/>
    </source>
</evidence>
<keyword evidence="9" id="KW-1185">Reference proteome</keyword>
<dbReference type="GO" id="GO:0005576">
    <property type="term" value="C:extracellular region"/>
    <property type="evidence" value="ECO:0007669"/>
    <property type="project" value="UniProtKB-SubCell"/>
</dbReference>
<dbReference type="SMART" id="SM01039">
    <property type="entry name" value="BRICHOS"/>
    <property type="match status" value="1"/>
</dbReference>
<gene>
    <name evidence="8" type="primary">GKN2</name>
</gene>
<comment type="subcellular location">
    <subcellularLocation>
        <location evidence="1">Secreted</location>
    </subcellularLocation>
</comment>
<dbReference type="InterPro" id="IPR051772">
    <property type="entry name" value="Gastrokine"/>
</dbReference>
<dbReference type="PROSITE" id="PS50869">
    <property type="entry name" value="BRICHOS"/>
    <property type="match status" value="1"/>
</dbReference>
<sequence length="201" mass="22850">MSLGFFSIFTFCNLSFLSERKMNRFAAILALLGVFWTQTSASETYFLHGPDNAYVVATMTIDNEKDLADVHIRSGLYSSDTIFDYRHGYVATKLYSRNACFILKIEKDSIPELRELGRLAFEKQTLKKIFSPNDVWVEYEPGSSTIANIKEWFVYGRAIENLCRDLPIYRLVKSEAPLNSRACATSGVPSILGIRICEKLD</sequence>
<dbReference type="FunFam" id="3.30.390.150:FF:000004">
    <property type="entry name" value="Gastrokine 2"/>
    <property type="match status" value="1"/>
</dbReference>
<dbReference type="InterPro" id="IPR007084">
    <property type="entry name" value="BRICHOS_dom"/>
</dbReference>
<keyword evidence="3" id="KW-0732">Signal</keyword>
<evidence type="ECO:0000256" key="6">
    <source>
        <dbReference type="ARBA" id="ARBA00079996"/>
    </source>
</evidence>
<feature type="domain" description="BRICHOS" evidence="7">
    <location>
        <begin position="73"/>
        <end position="171"/>
    </location>
</feature>
<dbReference type="CTD" id="200504"/>
<keyword evidence="2" id="KW-0964">Secreted</keyword>
<proteinExistence type="predicted"/>
<dbReference type="AlphaFoldDB" id="A0A8C4JLX6"/>
<name>A0A8C4JLX6_DRONO</name>
<dbReference type="Ensembl" id="ENSDNVT00000013467.1">
    <property type="protein sequence ID" value="ENSDNVP00000011176.1"/>
    <property type="gene ID" value="ENSDNVG00000007902.1"/>
</dbReference>
<dbReference type="KEGG" id="dne:112990026"/>
<reference evidence="8" key="2">
    <citation type="submission" date="2025-09" db="UniProtKB">
        <authorList>
            <consortium name="Ensembl"/>
        </authorList>
    </citation>
    <scope>IDENTIFICATION</scope>
</reference>
<evidence type="ECO:0000256" key="4">
    <source>
        <dbReference type="ARBA" id="ARBA00023157"/>
    </source>
</evidence>
<protein>
    <recommendedName>
        <fullName evidence="5">Gastrokine-2</fullName>
    </recommendedName>
    <alternativeName>
        <fullName evidence="6">Blottin</fullName>
    </alternativeName>
</protein>
<keyword evidence="4" id="KW-1015">Disulfide bond</keyword>
<evidence type="ECO:0000256" key="1">
    <source>
        <dbReference type="ARBA" id="ARBA00004613"/>
    </source>
</evidence>
<dbReference type="GeneID" id="112990026"/>
<evidence type="ECO:0000256" key="2">
    <source>
        <dbReference type="ARBA" id="ARBA00022525"/>
    </source>
</evidence>